<dbReference type="GO" id="GO:0016301">
    <property type="term" value="F:kinase activity"/>
    <property type="evidence" value="ECO:0007669"/>
    <property type="project" value="UniProtKB-KW"/>
</dbReference>
<sequence>MLLMSVLELQEQWDTWPQSMPYWDSLQGRLMYTVLECSYLK</sequence>
<keyword evidence="1" id="KW-0808">Transferase</keyword>
<organism evidence="1">
    <name type="scientific">Rhizophora mucronata</name>
    <name type="common">Asiatic mangrove</name>
    <dbReference type="NCBI Taxonomy" id="61149"/>
    <lineage>
        <taxon>Eukaryota</taxon>
        <taxon>Viridiplantae</taxon>
        <taxon>Streptophyta</taxon>
        <taxon>Embryophyta</taxon>
        <taxon>Tracheophyta</taxon>
        <taxon>Spermatophyta</taxon>
        <taxon>Magnoliopsida</taxon>
        <taxon>eudicotyledons</taxon>
        <taxon>Gunneridae</taxon>
        <taxon>Pentapetalae</taxon>
        <taxon>rosids</taxon>
        <taxon>fabids</taxon>
        <taxon>Malpighiales</taxon>
        <taxon>Rhizophoraceae</taxon>
        <taxon>Rhizophora</taxon>
    </lineage>
</organism>
<dbReference type="AlphaFoldDB" id="A0A2P2JJN2"/>
<dbReference type="EMBL" id="GGEC01013197">
    <property type="protein sequence ID" value="MBW93680.1"/>
    <property type="molecule type" value="Transcribed_RNA"/>
</dbReference>
<protein>
    <submittedName>
        <fullName evidence="1">Kinase family protein</fullName>
    </submittedName>
</protein>
<name>A0A2P2JJN2_RHIMU</name>
<proteinExistence type="predicted"/>
<reference evidence="1" key="1">
    <citation type="submission" date="2018-02" db="EMBL/GenBank/DDBJ databases">
        <title>Rhizophora mucronata_Transcriptome.</title>
        <authorList>
            <person name="Meera S.P."/>
            <person name="Sreeshan A."/>
            <person name="Augustine A."/>
        </authorList>
    </citation>
    <scope>NUCLEOTIDE SEQUENCE</scope>
    <source>
        <tissue evidence="1">Leaf</tissue>
    </source>
</reference>
<accession>A0A2P2JJN2</accession>
<keyword evidence="1" id="KW-0418">Kinase</keyword>
<evidence type="ECO:0000313" key="1">
    <source>
        <dbReference type="EMBL" id="MBW93680.1"/>
    </source>
</evidence>